<dbReference type="SUPFAM" id="SSF55486">
    <property type="entry name" value="Metalloproteases ('zincins'), catalytic domain"/>
    <property type="match status" value="1"/>
</dbReference>
<evidence type="ECO:0000256" key="8">
    <source>
        <dbReference type="ARBA" id="ARBA00023049"/>
    </source>
</evidence>
<dbReference type="PANTHER" id="PTHR11733">
    <property type="entry name" value="ZINC METALLOPROTEASE FAMILY M13 NEPRILYSIN-RELATED"/>
    <property type="match status" value="1"/>
</dbReference>
<evidence type="ECO:0000256" key="3">
    <source>
        <dbReference type="ARBA" id="ARBA00007357"/>
    </source>
</evidence>
<protein>
    <submittedName>
        <fullName evidence="12">Uncharacterized protein</fullName>
    </submittedName>
</protein>
<evidence type="ECO:0000256" key="4">
    <source>
        <dbReference type="ARBA" id="ARBA00022670"/>
    </source>
</evidence>
<dbReference type="Proteomes" id="UP001258017">
    <property type="component" value="Unassembled WGS sequence"/>
</dbReference>
<dbReference type="InterPro" id="IPR024079">
    <property type="entry name" value="MetalloPept_cat_dom_sf"/>
</dbReference>
<dbReference type="AlphaFoldDB" id="A0AAD9VKQ2"/>
<dbReference type="GO" id="GO:0016485">
    <property type="term" value="P:protein processing"/>
    <property type="evidence" value="ECO:0007669"/>
    <property type="project" value="TreeGrafter"/>
</dbReference>
<evidence type="ECO:0000256" key="9">
    <source>
        <dbReference type="SAM" id="SignalP"/>
    </source>
</evidence>
<evidence type="ECO:0000259" key="10">
    <source>
        <dbReference type="Pfam" id="PF01431"/>
    </source>
</evidence>
<name>A0AAD9VKQ2_9HYME</name>
<evidence type="ECO:0000256" key="6">
    <source>
        <dbReference type="ARBA" id="ARBA00022801"/>
    </source>
</evidence>
<dbReference type="PRINTS" id="PR00786">
    <property type="entry name" value="NEPRILYSIN"/>
</dbReference>
<proteinExistence type="inferred from homology"/>
<gene>
    <name evidence="12" type="ORF">KPH14_001370</name>
</gene>
<dbReference type="CDD" id="cd08662">
    <property type="entry name" value="M13"/>
    <property type="match status" value="1"/>
</dbReference>
<feature type="domain" description="Peptidase M13 C-terminal" evidence="10">
    <location>
        <begin position="516"/>
        <end position="726"/>
    </location>
</feature>
<feature type="domain" description="Peptidase M13 N-terminal" evidence="11">
    <location>
        <begin position="58"/>
        <end position="455"/>
    </location>
</feature>
<keyword evidence="5" id="KW-0479">Metal-binding</keyword>
<keyword evidence="9" id="KW-0732">Signal</keyword>
<dbReference type="GO" id="GO:0005886">
    <property type="term" value="C:plasma membrane"/>
    <property type="evidence" value="ECO:0007669"/>
    <property type="project" value="UniProtKB-SubCell"/>
</dbReference>
<comment type="similarity">
    <text evidence="3">Belongs to the peptidase M13 family.</text>
</comment>
<evidence type="ECO:0000256" key="1">
    <source>
        <dbReference type="ARBA" id="ARBA00001947"/>
    </source>
</evidence>
<evidence type="ECO:0000259" key="11">
    <source>
        <dbReference type="Pfam" id="PF05649"/>
    </source>
</evidence>
<evidence type="ECO:0000313" key="12">
    <source>
        <dbReference type="EMBL" id="KAK2578178.1"/>
    </source>
</evidence>
<dbReference type="InterPro" id="IPR000718">
    <property type="entry name" value="Peptidase_M13"/>
</dbReference>
<reference evidence="12" key="1">
    <citation type="submission" date="2021-08" db="EMBL/GenBank/DDBJ databases">
        <authorList>
            <person name="Misof B."/>
            <person name="Oliver O."/>
            <person name="Podsiadlowski L."/>
            <person name="Donath A."/>
            <person name="Peters R."/>
            <person name="Mayer C."/>
            <person name="Rust J."/>
            <person name="Gunkel S."/>
            <person name="Lesny P."/>
            <person name="Martin S."/>
            <person name="Oeyen J.P."/>
            <person name="Petersen M."/>
            <person name="Panagiotis P."/>
            <person name="Wilbrandt J."/>
            <person name="Tanja T."/>
        </authorList>
    </citation>
    <scope>NUCLEOTIDE SEQUENCE</scope>
    <source>
        <strain evidence="12">GBR_01_08_01A</strain>
        <tissue evidence="12">Thorax + abdomen</tissue>
    </source>
</reference>
<dbReference type="InterPro" id="IPR018497">
    <property type="entry name" value="Peptidase_M13_C"/>
</dbReference>
<dbReference type="Gene3D" id="1.10.1380.10">
    <property type="entry name" value="Neutral endopeptidase , domain2"/>
    <property type="match status" value="1"/>
</dbReference>
<evidence type="ECO:0000256" key="5">
    <source>
        <dbReference type="ARBA" id="ARBA00022723"/>
    </source>
</evidence>
<evidence type="ECO:0000256" key="2">
    <source>
        <dbReference type="ARBA" id="ARBA00004401"/>
    </source>
</evidence>
<keyword evidence="7" id="KW-0862">Zinc</keyword>
<keyword evidence="4" id="KW-0645">Protease</keyword>
<evidence type="ECO:0000256" key="7">
    <source>
        <dbReference type="ARBA" id="ARBA00022833"/>
    </source>
</evidence>
<dbReference type="Gene3D" id="3.40.390.10">
    <property type="entry name" value="Collagenase (Catalytic Domain)"/>
    <property type="match status" value="1"/>
</dbReference>
<dbReference type="EMBL" id="JAIFRP010000539">
    <property type="protein sequence ID" value="KAK2578178.1"/>
    <property type="molecule type" value="Genomic_DNA"/>
</dbReference>
<dbReference type="Pfam" id="PF01431">
    <property type="entry name" value="Peptidase_M13"/>
    <property type="match status" value="1"/>
</dbReference>
<dbReference type="PANTHER" id="PTHR11733:SF167">
    <property type="entry name" value="FI17812P1-RELATED"/>
    <property type="match status" value="1"/>
</dbReference>
<organism evidence="12 13">
    <name type="scientific">Odynerus spinipes</name>
    <dbReference type="NCBI Taxonomy" id="1348599"/>
    <lineage>
        <taxon>Eukaryota</taxon>
        <taxon>Metazoa</taxon>
        <taxon>Ecdysozoa</taxon>
        <taxon>Arthropoda</taxon>
        <taxon>Hexapoda</taxon>
        <taxon>Insecta</taxon>
        <taxon>Pterygota</taxon>
        <taxon>Neoptera</taxon>
        <taxon>Endopterygota</taxon>
        <taxon>Hymenoptera</taxon>
        <taxon>Apocrita</taxon>
        <taxon>Aculeata</taxon>
        <taxon>Vespoidea</taxon>
        <taxon>Vespidae</taxon>
        <taxon>Eumeninae</taxon>
        <taxon>Odynerus</taxon>
    </lineage>
</organism>
<feature type="chain" id="PRO_5042231763" evidence="9">
    <location>
        <begin position="30"/>
        <end position="727"/>
    </location>
</feature>
<dbReference type="Pfam" id="PF05649">
    <property type="entry name" value="Peptidase_M13_N"/>
    <property type="match status" value="1"/>
</dbReference>
<dbReference type="PROSITE" id="PS51885">
    <property type="entry name" value="NEPRILYSIN"/>
    <property type="match status" value="1"/>
</dbReference>
<reference evidence="12" key="2">
    <citation type="journal article" date="2023" name="Commun. Biol.">
        <title>Intrasexual cuticular hydrocarbon dimorphism in a wasp sheds light on hydrocarbon biosynthesis genes in Hymenoptera.</title>
        <authorList>
            <person name="Moris V.C."/>
            <person name="Podsiadlowski L."/>
            <person name="Martin S."/>
            <person name="Oeyen J.P."/>
            <person name="Donath A."/>
            <person name="Petersen M."/>
            <person name="Wilbrandt J."/>
            <person name="Misof B."/>
            <person name="Liedtke D."/>
            <person name="Thamm M."/>
            <person name="Scheiner R."/>
            <person name="Schmitt T."/>
            <person name="Niehuis O."/>
        </authorList>
    </citation>
    <scope>NUCLEOTIDE SEQUENCE</scope>
    <source>
        <strain evidence="12">GBR_01_08_01A</strain>
    </source>
</reference>
<dbReference type="GO" id="GO:0046872">
    <property type="term" value="F:metal ion binding"/>
    <property type="evidence" value="ECO:0007669"/>
    <property type="project" value="UniProtKB-KW"/>
</dbReference>
<accession>A0AAD9VKQ2</accession>
<comment type="caution">
    <text evidence="12">The sequence shown here is derived from an EMBL/GenBank/DDBJ whole genome shotgun (WGS) entry which is preliminary data.</text>
</comment>
<dbReference type="InterPro" id="IPR008753">
    <property type="entry name" value="Peptidase_M13_N"/>
</dbReference>
<feature type="signal peptide" evidence="9">
    <location>
        <begin position="1"/>
        <end position="29"/>
    </location>
</feature>
<comment type="cofactor">
    <cofactor evidence="1">
        <name>Zn(2+)</name>
        <dbReference type="ChEBI" id="CHEBI:29105"/>
    </cofactor>
</comment>
<comment type="subcellular location">
    <subcellularLocation>
        <location evidence="2">Cell membrane</location>
        <topology evidence="2">Single-pass type II membrane protein</topology>
    </subcellularLocation>
</comment>
<evidence type="ECO:0000313" key="13">
    <source>
        <dbReference type="Proteomes" id="UP001258017"/>
    </source>
</evidence>
<keyword evidence="6" id="KW-0378">Hydrolase</keyword>
<keyword evidence="13" id="KW-1185">Reference proteome</keyword>
<keyword evidence="8" id="KW-0482">Metalloprotease</keyword>
<dbReference type="GO" id="GO:0004222">
    <property type="term" value="F:metalloendopeptidase activity"/>
    <property type="evidence" value="ECO:0007669"/>
    <property type="project" value="InterPro"/>
</dbReference>
<dbReference type="InterPro" id="IPR042089">
    <property type="entry name" value="Peptidase_M13_dom_2"/>
</dbReference>
<sequence length="727" mass="84943">MIDYKFNNLRNNFFNLIIISLIFISSTRCDDDDDICLNPECDNLGEEVLRNMLPSVNPCEDFYEYACGNWTKNHPPPTPDSNWSVVEVILRNLYSKLKQLLSRKIIRTESEVVKKSKQLFQACMNTTKINHHGIIDMKKKLDEIGGWPIMYPPDRFDDSIPWEKVHYYFARMTGQGALFNIDVDQDYRHTMFNAIYLDQPSGMFGLFNSLTEPEHILKYTDFVKEVVMILVKATGTKATPQAIDKDIRDVFKLRFLLQITLNTSKQRPQPNYMDFTIDGLQQSTPVPTSPDQTPIDWLSIFKGTFQIIKNANIAGDKEIILREPNYILGLVHRILATPLRVLVNHIHLYFVEKHLSYMPENIVTLMHDTVEEISDIQIEKVERWQKCIEDHPMQHVLSSIYIHWYFPQSKRSMVNNLIADIKQTMKNRIQRATWLDSSTKQEALRKLNNMKNVIGSEEWYRHYDTKFEEYYKGQSVGRNYLQNILNFEQYEYKTELGYLTGESVTLSKKDFPILPNAYYERVNVMVLNVGQIQPPFYHEKFPPVVNYPGLGTVIGHEIGHAFDNGGRRYDHEGTRINWWSNSSFVTYRSKAKCLIKQYNAYSYKELENIHPDWRVRGKKTFDENFADLVGITVAYEAYKMKMKQHVKPSRIGPLKNFDNEKIFFLIYANTFCEYANEETMEFRATVDTHTTSRLRVNGPLSNMPEFSQAFNCAPGNPLNPVSKCDIW</sequence>